<evidence type="ECO:0000313" key="4">
    <source>
        <dbReference type="Proteomes" id="UP000824140"/>
    </source>
</evidence>
<reference evidence="3" key="1">
    <citation type="submission" date="2020-10" db="EMBL/GenBank/DDBJ databases">
        <authorList>
            <person name="Gilroy R."/>
        </authorList>
    </citation>
    <scope>NUCLEOTIDE SEQUENCE</scope>
    <source>
        <strain evidence="3">13766</strain>
    </source>
</reference>
<feature type="domain" description="DUF1835" evidence="1">
    <location>
        <begin position="68"/>
        <end position="161"/>
    </location>
</feature>
<organism evidence="3 4">
    <name type="scientific">Candidatus Alectryocaccomicrobium excrementavium</name>
    <dbReference type="NCBI Taxonomy" id="2840668"/>
    <lineage>
        <taxon>Bacteria</taxon>
        <taxon>Bacillati</taxon>
        <taxon>Bacillota</taxon>
        <taxon>Clostridia</taxon>
        <taxon>Candidatus Alectryocaccomicrobium</taxon>
    </lineage>
</organism>
<reference evidence="3" key="2">
    <citation type="journal article" date="2021" name="PeerJ">
        <title>Extensive microbial diversity within the chicken gut microbiome revealed by metagenomics and culture.</title>
        <authorList>
            <person name="Gilroy R."/>
            <person name="Ravi A."/>
            <person name="Getino M."/>
            <person name="Pursley I."/>
            <person name="Horton D.L."/>
            <person name="Alikhan N.F."/>
            <person name="Baker D."/>
            <person name="Gharbi K."/>
            <person name="Hall N."/>
            <person name="Watson M."/>
            <person name="Adriaenssens E.M."/>
            <person name="Foster-Nyarko E."/>
            <person name="Jarju S."/>
            <person name="Secka A."/>
            <person name="Antonio M."/>
            <person name="Oren A."/>
            <person name="Chaudhuri R.R."/>
            <person name="La Ragione R."/>
            <person name="Hildebrand F."/>
            <person name="Pallen M.J."/>
        </authorList>
    </citation>
    <scope>NUCLEOTIDE SEQUENCE</scope>
    <source>
        <strain evidence="3">13766</strain>
    </source>
</reference>
<dbReference type="Pfam" id="PF12395">
    <property type="entry name" value="DUF3658"/>
    <property type="match status" value="1"/>
</dbReference>
<dbReference type="Proteomes" id="UP000824140">
    <property type="component" value="Unassembled WGS sequence"/>
</dbReference>
<accession>A0A9D1FYN7</accession>
<evidence type="ECO:0000259" key="1">
    <source>
        <dbReference type="Pfam" id="PF08874"/>
    </source>
</evidence>
<dbReference type="EMBL" id="DVJN01000062">
    <property type="protein sequence ID" value="HIS92013.1"/>
    <property type="molecule type" value="Genomic_DNA"/>
</dbReference>
<evidence type="ECO:0000259" key="2">
    <source>
        <dbReference type="Pfam" id="PF12395"/>
    </source>
</evidence>
<dbReference type="AlphaFoldDB" id="A0A9D1FYN7"/>
<gene>
    <name evidence="3" type="ORF">IAA84_03245</name>
</gene>
<evidence type="ECO:0000313" key="3">
    <source>
        <dbReference type="EMBL" id="HIS92013.1"/>
    </source>
</evidence>
<proteinExistence type="predicted"/>
<dbReference type="InterPro" id="IPR022123">
    <property type="entry name" value="DUF3658"/>
</dbReference>
<comment type="caution">
    <text evidence="3">The sequence shown here is derived from an EMBL/GenBank/DDBJ whole genome shotgun (WGS) entry which is preliminary data.</text>
</comment>
<sequence length="314" mass="34047">MVEVVFGENATGSLKLAQAYGKGAYLGGAVGVILHEDGREAAQEEIEAALKEARAREKAAWESAIPLGGNAADVFSFPLALSVGDISEDGVGARRAGVLRRLMTGEPEDASAAVCEKAAANLSKIQARLRAGESVRIWYSHQSDEMCGLYWLVAQLAAWQIPAGQVFLVRLPDWQGGDVRHGSWGDVAPGEWGHFLPLQRQASCENLEQIARGWAALQAENAPLRAVVNGSLCGVPEDFYDFWILQAIAAQEETFYEGKLAVQILEKYRLGIGAAWIALRVENLVQGGRLAVQEEAPEGKLPYHRWLRKTGNGI</sequence>
<feature type="domain" description="DUF3658" evidence="2">
    <location>
        <begin position="197"/>
        <end position="296"/>
    </location>
</feature>
<protein>
    <submittedName>
        <fullName evidence="3">DUF1835 domain-containing protein</fullName>
    </submittedName>
</protein>
<name>A0A9D1FYN7_9FIRM</name>
<dbReference type="Pfam" id="PF08874">
    <property type="entry name" value="DUF1835"/>
    <property type="match status" value="1"/>
</dbReference>
<dbReference type="InterPro" id="IPR014973">
    <property type="entry name" value="DUF1835"/>
</dbReference>